<dbReference type="Pfam" id="PF21983">
    <property type="entry name" value="NikA-like"/>
    <property type="match status" value="1"/>
</dbReference>
<evidence type="ECO:0000313" key="1">
    <source>
        <dbReference type="EMBL" id="MBS5829280.1"/>
    </source>
</evidence>
<dbReference type="AlphaFoldDB" id="A0A9E1F1U0"/>
<dbReference type="EMBL" id="JAHAKR010000004">
    <property type="protein sequence ID" value="MBS5829280.1"/>
    <property type="molecule type" value="Genomic_DNA"/>
</dbReference>
<dbReference type="Proteomes" id="UP000824019">
    <property type="component" value="Unassembled WGS sequence"/>
</dbReference>
<dbReference type="InterPro" id="IPR053842">
    <property type="entry name" value="NikA-like"/>
</dbReference>
<sequence>MMMKENKTITKILRLTPSENEKIQDKLDKLGGVTFSKFAINSMLSRPLTKTPITKELILELSRQGSNLNQIARSLNQNKSLDRVALSLINQSLERLNELYEILSDDS</sequence>
<protein>
    <submittedName>
        <fullName evidence="1">Plasmid mobilization relaxosome protein MobC</fullName>
    </submittedName>
</protein>
<name>A0A9E1F1U0_9BACT</name>
<evidence type="ECO:0000313" key="2">
    <source>
        <dbReference type="Proteomes" id="UP000824019"/>
    </source>
</evidence>
<reference evidence="1" key="1">
    <citation type="submission" date="2021-02" db="EMBL/GenBank/DDBJ databases">
        <title>Infant gut strain persistence is associated with maternal origin, phylogeny, and functional potential including surface adhesion and iron acquisition.</title>
        <authorList>
            <person name="Lou Y.C."/>
        </authorList>
    </citation>
    <scope>NUCLEOTIDE SEQUENCE</scope>
    <source>
        <strain evidence="1">L3_101_000G1_dasL3_101_000G1_concoct_7_sub</strain>
    </source>
</reference>
<proteinExistence type="predicted"/>
<comment type="caution">
    <text evidence="1">The sequence shown here is derived from an EMBL/GenBank/DDBJ whole genome shotgun (WGS) entry which is preliminary data.</text>
</comment>
<organism evidence="1 2">
    <name type="scientific">Campylobacter concisus</name>
    <dbReference type="NCBI Taxonomy" id="199"/>
    <lineage>
        <taxon>Bacteria</taxon>
        <taxon>Pseudomonadati</taxon>
        <taxon>Campylobacterota</taxon>
        <taxon>Epsilonproteobacteria</taxon>
        <taxon>Campylobacterales</taxon>
        <taxon>Campylobacteraceae</taxon>
        <taxon>Campylobacter</taxon>
    </lineage>
</organism>
<gene>
    <name evidence="1" type="primary">mobC</name>
    <name evidence="1" type="ORF">KIC69_00415</name>
</gene>
<accession>A0A9E1F1U0</accession>